<feature type="active site" evidence="11">
    <location>
        <position position="149"/>
    </location>
</feature>
<feature type="domain" description="Core-binding (CB)" evidence="13">
    <location>
        <begin position="1"/>
        <end position="88"/>
    </location>
</feature>
<comment type="function">
    <text evidence="11">Site-specific tyrosine recombinase, which acts by catalyzing the cutting and rejoining of the recombining DNA molecules. The XerC-XerD complex is essential to convert dimers of the bacterial chromosome into monomers to permit their segregation at cell division. It also contributes to the segregational stability of plasmids.</text>
</comment>
<accession>A0A432XAI9</accession>
<dbReference type="Pfam" id="PF00589">
    <property type="entry name" value="Phage_integrase"/>
    <property type="match status" value="1"/>
</dbReference>
<keyword evidence="7 11" id="KW-0229">DNA integration</keyword>
<dbReference type="GO" id="GO:0005737">
    <property type="term" value="C:cytoplasm"/>
    <property type="evidence" value="ECO:0007669"/>
    <property type="project" value="UniProtKB-SubCell"/>
</dbReference>
<gene>
    <name evidence="11" type="primary">xerD</name>
    <name evidence="14" type="ORF">CWE15_04000</name>
</gene>
<evidence type="ECO:0000256" key="3">
    <source>
        <dbReference type="ARBA" id="ARBA00015810"/>
    </source>
</evidence>
<comment type="caution">
    <text evidence="14">The sequence shown here is derived from an EMBL/GenBank/DDBJ whole genome shotgun (WGS) entry which is preliminary data.</text>
</comment>
<evidence type="ECO:0000313" key="15">
    <source>
        <dbReference type="Proteomes" id="UP000286976"/>
    </source>
</evidence>
<keyword evidence="6 11" id="KW-0159">Chromosome partition</keyword>
<dbReference type="GO" id="GO:0006313">
    <property type="term" value="P:DNA transposition"/>
    <property type="evidence" value="ECO:0007669"/>
    <property type="project" value="UniProtKB-UniRule"/>
</dbReference>
<evidence type="ECO:0000256" key="9">
    <source>
        <dbReference type="ARBA" id="ARBA00023172"/>
    </source>
</evidence>
<dbReference type="InterPro" id="IPR023009">
    <property type="entry name" value="Tyrosine_recombinase_XerC/XerD"/>
</dbReference>
<evidence type="ECO:0000256" key="2">
    <source>
        <dbReference type="ARBA" id="ARBA00010450"/>
    </source>
</evidence>
<evidence type="ECO:0000256" key="10">
    <source>
        <dbReference type="ARBA" id="ARBA00023306"/>
    </source>
</evidence>
<dbReference type="InterPro" id="IPR044068">
    <property type="entry name" value="CB"/>
</dbReference>
<dbReference type="AlphaFoldDB" id="A0A432XAI9"/>
<comment type="subcellular location">
    <subcellularLocation>
        <location evidence="1 11">Cytoplasm</location>
    </subcellularLocation>
</comment>
<evidence type="ECO:0000259" key="13">
    <source>
        <dbReference type="PROSITE" id="PS51900"/>
    </source>
</evidence>
<dbReference type="HAMAP" id="MF_01807">
    <property type="entry name" value="Recomb_XerD"/>
    <property type="match status" value="1"/>
</dbReference>
<dbReference type="InterPro" id="IPR004107">
    <property type="entry name" value="Integrase_SAM-like_N"/>
</dbReference>
<evidence type="ECO:0000256" key="8">
    <source>
        <dbReference type="ARBA" id="ARBA00023125"/>
    </source>
</evidence>
<name>A0A432XAI9_9GAMM</name>
<dbReference type="GO" id="GO:0007059">
    <property type="term" value="P:chromosome segregation"/>
    <property type="evidence" value="ECO:0007669"/>
    <property type="project" value="UniProtKB-UniRule"/>
</dbReference>
<dbReference type="PROSITE" id="PS51900">
    <property type="entry name" value="CB"/>
    <property type="match status" value="1"/>
</dbReference>
<dbReference type="NCBIfam" id="TIGR02225">
    <property type="entry name" value="recomb_XerD"/>
    <property type="match status" value="1"/>
</dbReference>
<dbReference type="InterPro" id="IPR050090">
    <property type="entry name" value="Tyrosine_recombinase_XerCD"/>
</dbReference>
<dbReference type="InterPro" id="IPR010998">
    <property type="entry name" value="Integrase_recombinase_N"/>
</dbReference>
<evidence type="ECO:0000256" key="7">
    <source>
        <dbReference type="ARBA" id="ARBA00022908"/>
    </source>
</evidence>
<comment type="similarity">
    <text evidence="2 11">Belongs to the 'phage' integrase family. XerD subfamily.</text>
</comment>
<evidence type="ECO:0000256" key="6">
    <source>
        <dbReference type="ARBA" id="ARBA00022829"/>
    </source>
</evidence>
<feature type="active site" evidence="11">
    <location>
        <position position="269"/>
    </location>
</feature>
<proteinExistence type="inferred from homology"/>
<dbReference type="PANTHER" id="PTHR30349:SF90">
    <property type="entry name" value="TYROSINE RECOMBINASE XERD"/>
    <property type="match status" value="1"/>
</dbReference>
<dbReference type="PROSITE" id="PS51898">
    <property type="entry name" value="TYR_RECOMBINASE"/>
    <property type="match status" value="1"/>
</dbReference>
<protein>
    <recommendedName>
        <fullName evidence="3 11">Tyrosine recombinase XerD</fullName>
    </recommendedName>
</protein>
<sequence length="297" mass="33995">MQIDEFLDQLWLGQGVSEHTLAAYRSDLKQLERWLMTPLNTMPENQQLAQVQGQQLEDFIAQLSREGRTARSQARLLSACRKYYQYLQRTGGREDNPCTYLRTPKQAASLPDTLSEAEVTALLEAPDTQTAIGVRDKAMLEVMYATGLRVTELISLRMSEISLRQGLVRVVGKGDKERLVPLGEEALHWLEQYLKYQRADFVKQPTDLVFLSGRARKMTRQTFWHRVKIYAELAGVTRNLSPHKLRHAFATHLLNHGADLRALQMLLGHADIATTQIYTQVAKERLKQLHSEHHPRG</sequence>
<dbReference type="GO" id="GO:0051301">
    <property type="term" value="P:cell division"/>
    <property type="evidence" value="ECO:0007669"/>
    <property type="project" value="UniProtKB-KW"/>
</dbReference>
<keyword evidence="15" id="KW-1185">Reference proteome</keyword>
<dbReference type="InterPro" id="IPR002104">
    <property type="entry name" value="Integrase_catalytic"/>
</dbReference>
<keyword evidence="5 11" id="KW-0132">Cell division</keyword>
<dbReference type="InterPro" id="IPR011010">
    <property type="entry name" value="DNA_brk_join_enz"/>
</dbReference>
<dbReference type="InterPro" id="IPR011932">
    <property type="entry name" value="Recomb_XerD"/>
</dbReference>
<evidence type="ECO:0000256" key="11">
    <source>
        <dbReference type="HAMAP-Rule" id="MF_01807"/>
    </source>
</evidence>
<feature type="active site" evidence="11">
    <location>
        <position position="243"/>
    </location>
</feature>
<feature type="active site" evidence="11">
    <location>
        <position position="246"/>
    </location>
</feature>
<evidence type="ECO:0000256" key="1">
    <source>
        <dbReference type="ARBA" id="ARBA00004496"/>
    </source>
</evidence>
<keyword evidence="8 11" id="KW-0238">DNA-binding</keyword>
<dbReference type="Gene3D" id="1.10.150.130">
    <property type="match status" value="1"/>
</dbReference>
<dbReference type="Pfam" id="PF02899">
    <property type="entry name" value="Phage_int_SAM_1"/>
    <property type="match status" value="1"/>
</dbReference>
<dbReference type="HAMAP" id="MF_01808">
    <property type="entry name" value="Recomb_XerC_XerD"/>
    <property type="match status" value="1"/>
</dbReference>
<evidence type="ECO:0000313" key="14">
    <source>
        <dbReference type="EMBL" id="RUO44344.1"/>
    </source>
</evidence>
<dbReference type="SUPFAM" id="SSF56349">
    <property type="entry name" value="DNA breaking-rejoining enzymes"/>
    <property type="match status" value="1"/>
</dbReference>
<keyword evidence="4 11" id="KW-0963">Cytoplasm</keyword>
<reference evidence="14 15" key="1">
    <citation type="journal article" date="2011" name="Front. Microbiol.">
        <title>Genomic signatures of strain selection and enhancement in Bacillus atrophaeus var. globigii, a historical biowarfare simulant.</title>
        <authorList>
            <person name="Gibbons H.S."/>
            <person name="Broomall S.M."/>
            <person name="McNew L.A."/>
            <person name="Daligault H."/>
            <person name="Chapman C."/>
            <person name="Bruce D."/>
            <person name="Karavis M."/>
            <person name="Krepps M."/>
            <person name="McGregor P.A."/>
            <person name="Hong C."/>
            <person name="Park K.H."/>
            <person name="Akmal A."/>
            <person name="Feldman A."/>
            <person name="Lin J.S."/>
            <person name="Chang W.E."/>
            <person name="Higgs B.W."/>
            <person name="Demirev P."/>
            <person name="Lindquist J."/>
            <person name="Liem A."/>
            <person name="Fochler E."/>
            <person name="Read T.D."/>
            <person name="Tapia R."/>
            <person name="Johnson S."/>
            <person name="Bishop-Lilly K.A."/>
            <person name="Detter C."/>
            <person name="Han C."/>
            <person name="Sozhamannan S."/>
            <person name="Rosenzweig C.N."/>
            <person name="Skowronski E.W."/>
        </authorList>
    </citation>
    <scope>NUCLEOTIDE SEQUENCE [LARGE SCALE GENOMIC DNA]</scope>
    <source>
        <strain evidence="14 15">AIT1</strain>
    </source>
</reference>
<organism evidence="14 15">
    <name type="scientific">Aliidiomarina taiwanensis</name>
    <dbReference type="NCBI Taxonomy" id="946228"/>
    <lineage>
        <taxon>Bacteria</taxon>
        <taxon>Pseudomonadati</taxon>
        <taxon>Pseudomonadota</taxon>
        <taxon>Gammaproteobacteria</taxon>
        <taxon>Alteromonadales</taxon>
        <taxon>Idiomarinaceae</taxon>
        <taxon>Aliidiomarina</taxon>
    </lineage>
</organism>
<dbReference type="GO" id="GO:0003677">
    <property type="term" value="F:DNA binding"/>
    <property type="evidence" value="ECO:0007669"/>
    <property type="project" value="UniProtKB-UniRule"/>
</dbReference>
<feature type="active site" evidence="11">
    <location>
        <position position="173"/>
    </location>
</feature>
<dbReference type="OrthoDB" id="9801717at2"/>
<dbReference type="GO" id="GO:0009037">
    <property type="term" value="F:tyrosine-based site-specific recombinase activity"/>
    <property type="evidence" value="ECO:0007669"/>
    <property type="project" value="UniProtKB-UniRule"/>
</dbReference>
<feature type="domain" description="Tyr recombinase" evidence="12">
    <location>
        <begin position="109"/>
        <end position="291"/>
    </location>
</feature>
<evidence type="ECO:0000259" key="12">
    <source>
        <dbReference type="PROSITE" id="PS51898"/>
    </source>
</evidence>
<dbReference type="NCBIfam" id="NF001399">
    <property type="entry name" value="PRK00283.1"/>
    <property type="match status" value="1"/>
</dbReference>
<dbReference type="EMBL" id="PIPQ01000001">
    <property type="protein sequence ID" value="RUO44344.1"/>
    <property type="molecule type" value="Genomic_DNA"/>
</dbReference>
<feature type="active site" description="O-(3'-phospho-DNA)-tyrosine intermediate" evidence="11">
    <location>
        <position position="278"/>
    </location>
</feature>
<dbReference type="NCBIfam" id="NF040815">
    <property type="entry name" value="recomb_XerA_Arch"/>
    <property type="match status" value="1"/>
</dbReference>
<comment type="subunit">
    <text evidence="11">Forms a cyclic heterotetrameric complex composed of two molecules of XerC and two molecules of XerD.</text>
</comment>
<dbReference type="PANTHER" id="PTHR30349">
    <property type="entry name" value="PHAGE INTEGRASE-RELATED"/>
    <property type="match status" value="1"/>
</dbReference>
<keyword evidence="10 11" id="KW-0131">Cell cycle</keyword>
<dbReference type="InterPro" id="IPR013762">
    <property type="entry name" value="Integrase-like_cat_sf"/>
</dbReference>
<dbReference type="RefSeq" id="WP_126756746.1">
    <property type="nucleotide sequence ID" value="NZ_PIPQ01000001.1"/>
</dbReference>
<keyword evidence="9 11" id="KW-0233">DNA recombination</keyword>
<evidence type="ECO:0000256" key="4">
    <source>
        <dbReference type="ARBA" id="ARBA00022490"/>
    </source>
</evidence>
<evidence type="ECO:0000256" key="5">
    <source>
        <dbReference type="ARBA" id="ARBA00022618"/>
    </source>
</evidence>
<dbReference type="CDD" id="cd00798">
    <property type="entry name" value="INT_XerDC_C"/>
    <property type="match status" value="1"/>
</dbReference>
<dbReference type="Proteomes" id="UP000286976">
    <property type="component" value="Unassembled WGS sequence"/>
</dbReference>
<dbReference type="Gene3D" id="1.10.443.10">
    <property type="entry name" value="Intergrase catalytic core"/>
    <property type="match status" value="1"/>
</dbReference>